<sequence length="104" mass="11823">MERDSRGRFLPGNQVAKWNRGNRKPKYGNTNALKHGLRQRYTGLLPSRTGGLSIYKGGLYLGTLPSKYFQRLETGELLIDYTACQYLVLVCGFPDDMFGPPEEY</sequence>
<dbReference type="Proteomes" id="UP000072530">
    <property type="component" value="Unassembled WGS sequence"/>
</dbReference>
<evidence type="ECO:0000256" key="1">
    <source>
        <dbReference type="SAM" id="MobiDB-lite"/>
    </source>
</evidence>
<proteinExistence type="predicted"/>
<evidence type="ECO:0000313" key="2">
    <source>
        <dbReference type="EMBL" id="CYV07818.1"/>
    </source>
</evidence>
<dbReference type="EMBL" id="FIGG01000013">
    <property type="protein sequence ID" value="CYV07818.1"/>
    <property type="molecule type" value="Genomic_DNA"/>
</dbReference>
<organism evidence="2 3">
    <name type="scientific">Streptococcus suis</name>
    <dbReference type="NCBI Taxonomy" id="1307"/>
    <lineage>
        <taxon>Bacteria</taxon>
        <taxon>Bacillati</taxon>
        <taxon>Bacillota</taxon>
        <taxon>Bacilli</taxon>
        <taxon>Lactobacillales</taxon>
        <taxon>Streptococcaceae</taxon>
        <taxon>Streptococcus</taxon>
    </lineage>
</organism>
<protein>
    <submittedName>
        <fullName evidence="2">Uncharacterized protein</fullName>
    </submittedName>
</protein>
<dbReference type="AlphaFoldDB" id="A0A0Z8GZK9"/>
<reference evidence="2 3" key="1">
    <citation type="submission" date="2016-02" db="EMBL/GenBank/DDBJ databases">
        <authorList>
            <consortium name="Pathogen Informatics"/>
        </authorList>
    </citation>
    <scope>NUCLEOTIDE SEQUENCE [LARGE SCALE GENOMIC DNA]</scope>
    <source>
        <strain evidence="2 3">LSS31</strain>
    </source>
</reference>
<evidence type="ECO:0000313" key="3">
    <source>
        <dbReference type="Proteomes" id="UP000072530"/>
    </source>
</evidence>
<accession>A0A0Z8GZK9</accession>
<dbReference type="RefSeq" id="WP_024387876.1">
    <property type="nucleotide sequence ID" value="NZ_CEDJ01000020.1"/>
</dbReference>
<name>A0A0Z8GZK9_STRSU</name>
<feature type="region of interest" description="Disordered" evidence="1">
    <location>
        <begin position="1"/>
        <end position="32"/>
    </location>
</feature>
<gene>
    <name evidence="2" type="ORF">ERS132393_02104</name>
</gene>